<evidence type="ECO:0000256" key="1">
    <source>
        <dbReference type="ARBA" id="ARBA00008568"/>
    </source>
</evidence>
<dbReference type="InterPro" id="IPR000555">
    <property type="entry name" value="JAMM/MPN+_dom"/>
</dbReference>
<dbReference type="GO" id="GO:0008237">
    <property type="term" value="F:metallopeptidase activity"/>
    <property type="evidence" value="ECO:0007669"/>
    <property type="project" value="InterPro"/>
</dbReference>
<name>A0AAV7JMD0_9METZ</name>
<proteinExistence type="inferred from homology"/>
<comment type="caution">
    <text evidence="4">The sequence shown here is derived from an EMBL/GenBank/DDBJ whole genome shotgun (WGS) entry which is preliminary data.</text>
</comment>
<evidence type="ECO:0000313" key="4">
    <source>
        <dbReference type="EMBL" id="KAI6649601.1"/>
    </source>
</evidence>
<dbReference type="InterPro" id="IPR037518">
    <property type="entry name" value="MPN"/>
</dbReference>
<dbReference type="Gene3D" id="3.40.140.10">
    <property type="entry name" value="Cytidine Deaminase, domain 2"/>
    <property type="match status" value="1"/>
</dbReference>
<comment type="similarity">
    <text evidence="1">Belongs to the peptidase M67A family.</text>
</comment>
<protein>
    <submittedName>
        <fullName evidence="4">26S proteasome non-ATPase regulatory subunit 7</fullName>
    </submittedName>
</protein>
<dbReference type="Pfam" id="PF01398">
    <property type="entry name" value="JAB"/>
    <property type="match status" value="1"/>
</dbReference>
<dbReference type="Pfam" id="PF13012">
    <property type="entry name" value="MitMem_reg"/>
    <property type="match status" value="1"/>
</dbReference>
<dbReference type="EMBL" id="JAKMXF010000319">
    <property type="protein sequence ID" value="KAI6649601.1"/>
    <property type="molecule type" value="Genomic_DNA"/>
</dbReference>
<dbReference type="AlphaFoldDB" id="A0AAV7JMD0"/>
<dbReference type="InterPro" id="IPR033858">
    <property type="entry name" value="MPN_RPN7_8"/>
</dbReference>
<evidence type="ECO:0000313" key="5">
    <source>
        <dbReference type="Proteomes" id="UP001165289"/>
    </source>
</evidence>
<accession>A0AAV7JMD0</accession>
<dbReference type="Proteomes" id="UP001165289">
    <property type="component" value="Unassembled WGS sequence"/>
</dbReference>
<dbReference type="GO" id="GO:0005838">
    <property type="term" value="C:proteasome regulatory particle"/>
    <property type="evidence" value="ECO:0007669"/>
    <property type="project" value="InterPro"/>
</dbReference>
<evidence type="ECO:0000256" key="2">
    <source>
        <dbReference type="ARBA" id="ARBA00022942"/>
    </source>
</evidence>
<dbReference type="CDD" id="cd08062">
    <property type="entry name" value="MPN_RPN7_8"/>
    <property type="match status" value="1"/>
</dbReference>
<feature type="domain" description="MPN" evidence="3">
    <location>
        <begin position="9"/>
        <end position="143"/>
    </location>
</feature>
<gene>
    <name evidence="4" type="ORF">LOD99_6605</name>
</gene>
<dbReference type="SMART" id="SM00232">
    <property type="entry name" value="JAB_MPN"/>
    <property type="match status" value="1"/>
</dbReference>
<keyword evidence="5" id="KW-1185">Reference proteome</keyword>
<keyword evidence="2 4" id="KW-0647">Proteasome</keyword>
<evidence type="ECO:0000259" key="3">
    <source>
        <dbReference type="PROSITE" id="PS50249"/>
    </source>
</evidence>
<reference evidence="4 5" key="1">
    <citation type="journal article" date="2023" name="BMC Biol.">
        <title>The compact genome of the sponge Oopsacas minuta (Hexactinellida) is lacking key metazoan core genes.</title>
        <authorList>
            <person name="Santini S."/>
            <person name="Schenkelaars Q."/>
            <person name="Jourda C."/>
            <person name="Duchesne M."/>
            <person name="Belahbib H."/>
            <person name="Rocher C."/>
            <person name="Selva M."/>
            <person name="Riesgo A."/>
            <person name="Vervoort M."/>
            <person name="Leys S.P."/>
            <person name="Kodjabachian L."/>
            <person name="Le Bivic A."/>
            <person name="Borchiellini C."/>
            <person name="Claverie J.M."/>
            <person name="Renard E."/>
        </authorList>
    </citation>
    <scope>NUCLEOTIDE SEQUENCE [LARGE SCALE GENOMIC DNA]</scope>
    <source>
        <strain evidence="4">SPO-2</strain>
    </source>
</reference>
<dbReference type="GO" id="GO:0043161">
    <property type="term" value="P:proteasome-mediated ubiquitin-dependent protein catabolic process"/>
    <property type="evidence" value="ECO:0007669"/>
    <property type="project" value="TreeGrafter"/>
</dbReference>
<dbReference type="InterPro" id="IPR024969">
    <property type="entry name" value="EIF3F/CSN6-like_C"/>
</dbReference>
<dbReference type="PROSITE" id="PS50249">
    <property type="entry name" value="MPN"/>
    <property type="match status" value="1"/>
</dbReference>
<organism evidence="4 5">
    <name type="scientific">Oopsacas minuta</name>
    <dbReference type="NCBI Taxonomy" id="111878"/>
    <lineage>
        <taxon>Eukaryota</taxon>
        <taxon>Metazoa</taxon>
        <taxon>Porifera</taxon>
        <taxon>Hexactinellida</taxon>
        <taxon>Hexasterophora</taxon>
        <taxon>Lyssacinosida</taxon>
        <taxon>Leucopsacidae</taxon>
        <taxon>Oopsacas</taxon>
    </lineage>
</organism>
<sequence length="308" mass="34766">MPKRTPKRVIVHPLVLLSVVDHFNRMSKEGKRVVGCLLGSWRSNGVVDVSNSFAVPFDEDDNDPTIWYLDHNYMEQMAAMFRKVNSKERVIGWYHSGPKLRINDVAVNDIVSLYCNDPILVMILAQPKELGIPTDAYYAVEEIHDDGTPTSKTFNHVASEIGAEEAEEVGVEHLLRDIRDTTIGSLSQSVSSQLQSVKGLMGHTQHIELYLSKVLDGTYPVNHTIIYLLQDILSLLPDLTLPQLISSFYSNANDRMLVIYIVSLVRAIIALHDLIDNKLSNQAIEKEVKEEKRKDKTVVSKETEKEKV</sequence>
<dbReference type="PANTHER" id="PTHR10540:SF7">
    <property type="entry name" value="26S PROTEASOME NON-ATPASE REGULATORY SUBUNIT 7"/>
    <property type="match status" value="1"/>
</dbReference>
<dbReference type="PANTHER" id="PTHR10540">
    <property type="entry name" value="EUKARYOTIC TRANSLATION INITIATION FACTOR 3 SUBUNIT F-RELATED"/>
    <property type="match status" value="1"/>
</dbReference>